<dbReference type="AlphaFoldDB" id="A0A9P9YL15"/>
<keyword evidence="3" id="KW-1185">Reference proteome</keyword>
<reference evidence="2" key="1">
    <citation type="journal article" date="2023" name="Genome Biol. Evol.">
        <title>Long-read-based Genome Assembly of Drosophila gunungcola Reveals Fewer Chemosensory Genes in Flower-breeding Species.</title>
        <authorList>
            <person name="Negi A."/>
            <person name="Liao B.Y."/>
            <person name="Yeh S.D."/>
        </authorList>
    </citation>
    <scope>NUCLEOTIDE SEQUENCE</scope>
    <source>
        <strain evidence="2">Sukarami</strain>
    </source>
</reference>
<gene>
    <name evidence="2" type="ORF">M5D96_007622</name>
</gene>
<organism evidence="2 3">
    <name type="scientific">Drosophila gunungcola</name>
    <name type="common">fruit fly</name>
    <dbReference type="NCBI Taxonomy" id="103775"/>
    <lineage>
        <taxon>Eukaryota</taxon>
        <taxon>Metazoa</taxon>
        <taxon>Ecdysozoa</taxon>
        <taxon>Arthropoda</taxon>
        <taxon>Hexapoda</taxon>
        <taxon>Insecta</taxon>
        <taxon>Pterygota</taxon>
        <taxon>Neoptera</taxon>
        <taxon>Endopterygota</taxon>
        <taxon>Diptera</taxon>
        <taxon>Brachycera</taxon>
        <taxon>Muscomorpha</taxon>
        <taxon>Ephydroidea</taxon>
        <taxon>Drosophilidae</taxon>
        <taxon>Drosophila</taxon>
        <taxon>Sophophora</taxon>
    </lineage>
</organism>
<sequence length="70" mass="7005">MVFGADGQPVRPESKRGRGKGKSANSGNGSVNATGIAAGNGTPTTGVSDVNTGLYRPAKIPSSPHFIHGN</sequence>
<feature type="compositionally biased region" description="Low complexity" evidence="1">
    <location>
        <begin position="22"/>
        <end position="33"/>
    </location>
</feature>
<dbReference type="EMBL" id="JAMKOV010000006">
    <property type="protein sequence ID" value="KAI8038919.1"/>
    <property type="molecule type" value="Genomic_DNA"/>
</dbReference>
<evidence type="ECO:0000256" key="1">
    <source>
        <dbReference type="SAM" id="MobiDB-lite"/>
    </source>
</evidence>
<comment type="caution">
    <text evidence="2">The sequence shown here is derived from an EMBL/GenBank/DDBJ whole genome shotgun (WGS) entry which is preliminary data.</text>
</comment>
<evidence type="ECO:0000313" key="2">
    <source>
        <dbReference type="EMBL" id="KAI8038919.1"/>
    </source>
</evidence>
<proteinExistence type="predicted"/>
<evidence type="ECO:0000313" key="3">
    <source>
        <dbReference type="Proteomes" id="UP001059596"/>
    </source>
</evidence>
<dbReference type="Proteomes" id="UP001059596">
    <property type="component" value="Unassembled WGS sequence"/>
</dbReference>
<accession>A0A9P9YL15</accession>
<feature type="compositionally biased region" description="Polar residues" evidence="1">
    <location>
        <begin position="41"/>
        <end position="51"/>
    </location>
</feature>
<protein>
    <submittedName>
        <fullName evidence="2">Uncharacterized protein</fullName>
    </submittedName>
</protein>
<feature type="region of interest" description="Disordered" evidence="1">
    <location>
        <begin position="1"/>
        <end position="70"/>
    </location>
</feature>
<name>A0A9P9YL15_9MUSC</name>